<evidence type="ECO:0000313" key="2">
    <source>
        <dbReference type="Proteomes" id="UP001165960"/>
    </source>
</evidence>
<evidence type="ECO:0000313" key="1">
    <source>
        <dbReference type="EMBL" id="KAJ9086790.1"/>
    </source>
</evidence>
<name>A0ACC2UJA0_9FUNG</name>
<sequence>MNFKVIVCVGIFSGSLNSKQEGPTVTDGYFTNNIHVEVYARTWTPTEKPVANLVFVHGHAEHVNRYNNVFSEFTKSGIKVHAFDQVGCGKTGKRANDLGGPLGVERVRQDIDDAIDRIHDAEIPLFLMGHSFGGLSIIDYLARGNKKGLLYGAIASAPDLELAPESMPDNKTIKQIQEIANRDPKFKVTPNLGKPNLHQLTFKDIAYFSRNKTEVEIYKNDPFLFSECAAIQVRDTITGGRYILNGGYKKITVPRFLISHGTADKITSYKASEKLTLKLIKQKVPRIVKFQSYPGAYHELHTDLVKDKVIANYINWITSELQTTK</sequence>
<keyword evidence="2" id="KW-1185">Reference proteome</keyword>
<protein>
    <submittedName>
        <fullName evidence="1">Uncharacterized protein</fullName>
    </submittedName>
</protein>
<accession>A0ACC2UJA0</accession>
<comment type="caution">
    <text evidence="1">The sequence shown here is derived from an EMBL/GenBank/DDBJ whole genome shotgun (WGS) entry which is preliminary data.</text>
</comment>
<reference evidence="1" key="1">
    <citation type="submission" date="2022-04" db="EMBL/GenBank/DDBJ databases">
        <title>Genome of the entomopathogenic fungus Entomophthora muscae.</title>
        <authorList>
            <person name="Elya C."/>
            <person name="Lovett B.R."/>
            <person name="Lee E."/>
            <person name="Macias A.M."/>
            <person name="Hajek A.E."/>
            <person name="De Bivort B.L."/>
            <person name="Kasson M.T."/>
            <person name="De Fine Licht H.H."/>
            <person name="Stajich J.E."/>
        </authorList>
    </citation>
    <scope>NUCLEOTIDE SEQUENCE</scope>
    <source>
        <strain evidence="1">Berkeley</strain>
    </source>
</reference>
<dbReference type="Proteomes" id="UP001165960">
    <property type="component" value="Unassembled WGS sequence"/>
</dbReference>
<organism evidence="1 2">
    <name type="scientific">Entomophthora muscae</name>
    <dbReference type="NCBI Taxonomy" id="34485"/>
    <lineage>
        <taxon>Eukaryota</taxon>
        <taxon>Fungi</taxon>
        <taxon>Fungi incertae sedis</taxon>
        <taxon>Zoopagomycota</taxon>
        <taxon>Entomophthoromycotina</taxon>
        <taxon>Entomophthoromycetes</taxon>
        <taxon>Entomophthorales</taxon>
        <taxon>Entomophthoraceae</taxon>
        <taxon>Entomophthora</taxon>
    </lineage>
</organism>
<gene>
    <name evidence="1" type="ORF">DSO57_1000415</name>
</gene>
<dbReference type="EMBL" id="QTSX02000711">
    <property type="protein sequence ID" value="KAJ9086790.1"/>
    <property type="molecule type" value="Genomic_DNA"/>
</dbReference>
<proteinExistence type="predicted"/>